<dbReference type="InterPro" id="IPR029062">
    <property type="entry name" value="Class_I_gatase-like"/>
</dbReference>
<organism evidence="2 3">
    <name type="scientific">Heterostelium pallidum (strain ATCC 26659 / Pp 5 / PN500)</name>
    <name type="common">Cellular slime mold</name>
    <name type="synonym">Polysphondylium pallidum</name>
    <dbReference type="NCBI Taxonomy" id="670386"/>
    <lineage>
        <taxon>Eukaryota</taxon>
        <taxon>Amoebozoa</taxon>
        <taxon>Evosea</taxon>
        <taxon>Eumycetozoa</taxon>
        <taxon>Dictyostelia</taxon>
        <taxon>Acytosteliales</taxon>
        <taxon>Acytosteliaceae</taxon>
        <taxon>Heterostelium</taxon>
    </lineage>
</organism>
<keyword evidence="3" id="KW-1185">Reference proteome</keyword>
<dbReference type="SUPFAM" id="SSF81383">
    <property type="entry name" value="F-box domain"/>
    <property type="match status" value="1"/>
</dbReference>
<evidence type="ECO:0000259" key="1">
    <source>
        <dbReference type="PROSITE" id="PS50181"/>
    </source>
</evidence>
<dbReference type="InterPro" id="IPR001810">
    <property type="entry name" value="F-box_dom"/>
</dbReference>
<proteinExistence type="predicted"/>
<dbReference type="Gene3D" id="3.40.50.880">
    <property type="match status" value="1"/>
</dbReference>
<dbReference type="SUPFAM" id="SSF52317">
    <property type="entry name" value="Class I glutamine amidotransferase-like"/>
    <property type="match status" value="1"/>
</dbReference>
<sequence length="529" mass="59323">MSQPSFKRGTPVMDSAYRPFNNNFKHIPQQSQEFPHSAPVTPKFHYSKESVSNFKTLTQSPSIASSSNTITITSPYSSNSNNNNNNNMIIHRNRVNTSNNLHKNTHCESEPASFAMTPRSNYQSTPNMNYSPMDISYSPFNLSTQTPMITSPIESSLSAKQLEDLLSQFPEEILITILSFLTTSDLYSCLFVSKTWRRLCEDEYIFKSICQFNYPCLQRYIKPPFETSWKRFYRLRKGSFLVLGGPVAQSSCMDDICSKLRSVGIKRIEHFYTQKRIPTLEELQKYAGVLVYSYNSSAFMCGQAMGDVLADYVDNGGGVVVTVFTNCNNLRNGFLKGRFLEQNYHPITPSRQHDTNGKKPLTLGKVFLPEHPIMNDVKSLDGGRSSFYCPGALHPDAALVAEWSNNFPLVAELNKGKGKVVALNFFPPSSDTGDARFWSSATDGSILMGNALAYVGKSAILKKYKQSLIEGATFYNAQKDGEGASNGLHDKDMYGHKRSPKEKKHKFLGKDFNFGGEVQGLRRFSVSIN</sequence>
<dbReference type="EMBL" id="ADBJ01000037">
    <property type="protein sequence ID" value="EFA78739.1"/>
    <property type="molecule type" value="Genomic_DNA"/>
</dbReference>
<dbReference type="Pfam" id="PF12937">
    <property type="entry name" value="F-box-like"/>
    <property type="match status" value="1"/>
</dbReference>
<reference evidence="2 3" key="1">
    <citation type="journal article" date="2011" name="Genome Res.">
        <title>Phylogeny-wide analysis of social amoeba genomes highlights ancient origins for complex intercellular communication.</title>
        <authorList>
            <person name="Heidel A.J."/>
            <person name="Lawal H.M."/>
            <person name="Felder M."/>
            <person name="Schilde C."/>
            <person name="Helps N.R."/>
            <person name="Tunggal B."/>
            <person name="Rivero F."/>
            <person name="John U."/>
            <person name="Schleicher M."/>
            <person name="Eichinger L."/>
            <person name="Platzer M."/>
            <person name="Noegel A.A."/>
            <person name="Schaap P."/>
            <person name="Gloeckner G."/>
        </authorList>
    </citation>
    <scope>NUCLEOTIDE SEQUENCE [LARGE SCALE GENOMIC DNA]</scope>
    <source>
        <strain evidence="3">ATCC 26659 / Pp 5 / PN500</strain>
    </source>
</reference>
<dbReference type="SMART" id="SM00256">
    <property type="entry name" value="FBOX"/>
    <property type="match status" value="1"/>
</dbReference>
<feature type="domain" description="F-box" evidence="1">
    <location>
        <begin position="163"/>
        <end position="209"/>
    </location>
</feature>
<evidence type="ECO:0000313" key="2">
    <source>
        <dbReference type="EMBL" id="EFA78739.1"/>
    </source>
</evidence>
<protein>
    <recommendedName>
        <fullName evidence="1">F-box domain-containing protein</fullName>
    </recommendedName>
</protein>
<comment type="caution">
    <text evidence="2">The sequence shown here is derived from an EMBL/GenBank/DDBJ whole genome shotgun (WGS) entry which is preliminary data.</text>
</comment>
<dbReference type="InParanoid" id="D3BIW5"/>
<dbReference type="InterPro" id="IPR036047">
    <property type="entry name" value="F-box-like_dom_sf"/>
</dbReference>
<dbReference type="PROSITE" id="PS50181">
    <property type="entry name" value="FBOX"/>
    <property type="match status" value="1"/>
</dbReference>
<evidence type="ECO:0000313" key="3">
    <source>
        <dbReference type="Proteomes" id="UP000001396"/>
    </source>
</evidence>
<gene>
    <name evidence="2" type="ORF">PPL_08200</name>
</gene>
<dbReference type="FunCoup" id="D3BIW5">
    <property type="interactions" value="805"/>
</dbReference>
<dbReference type="Proteomes" id="UP000001396">
    <property type="component" value="Unassembled WGS sequence"/>
</dbReference>
<accession>D3BIW5</accession>
<dbReference type="GeneID" id="31363680"/>
<dbReference type="AlphaFoldDB" id="D3BIW5"/>
<dbReference type="Gene3D" id="1.20.1280.50">
    <property type="match status" value="1"/>
</dbReference>
<dbReference type="CDD" id="cd09917">
    <property type="entry name" value="F-box_SF"/>
    <property type="match status" value="1"/>
</dbReference>
<dbReference type="RefSeq" id="XP_020430863.1">
    <property type="nucleotide sequence ID" value="XM_020579024.1"/>
</dbReference>
<name>D3BIW5_HETP5</name>